<dbReference type="AlphaFoldDB" id="A0A0F9QVE8"/>
<name>A0A0F9QVE8_9ZZZZ</name>
<dbReference type="EMBL" id="LAZR01001677">
    <property type="protein sequence ID" value="KKN40957.1"/>
    <property type="molecule type" value="Genomic_DNA"/>
</dbReference>
<organism evidence="1">
    <name type="scientific">marine sediment metagenome</name>
    <dbReference type="NCBI Taxonomy" id="412755"/>
    <lineage>
        <taxon>unclassified sequences</taxon>
        <taxon>metagenomes</taxon>
        <taxon>ecological metagenomes</taxon>
    </lineage>
</organism>
<proteinExistence type="predicted"/>
<reference evidence="1" key="1">
    <citation type="journal article" date="2015" name="Nature">
        <title>Complex archaea that bridge the gap between prokaryotes and eukaryotes.</title>
        <authorList>
            <person name="Spang A."/>
            <person name="Saw J.H."/>
            <person name="Jorgensen S.L."/>
            <person name="Zaremba-Niedzwiedzka K."/>
            <person name="Martijn J."/>
            <person name="Lind A.E."/>
            <person name="van Eijk R."/>
            <person name="Schleper C."/>
            <person name="Guy L."/>
            <person name="Ettema T.J."/>
        </authorList>
    </citation>
    <scope>NUCLEOTIDE SEQUENCE</scope>
</reference>
<gene>
    <name evidence="1" type="ORF">LCGC14_0728420</name>
</gene>
<comment type="caution">
    <text evidence="1">The sequence shown here is derived from an EMBL/GenBank/DDBJ whole genome shotgun (WGS) entry which is preliminary data.</text>
</comment>
<accession>A0A0F9QVE8</accession>
<evidence type="ECO:0000313" key="1">
    <source>
        <dbReference type="EMBL" id="KKN40957.1"/>
    </source>
</evidence>
<protein>
    <submittedName>
        <fullName evidence="1">Uncharacterized protein</fullName>
    </submittedName>
</protein>
<sequence length="51" mass="5877">MLKKLICRLFRQKSILRPLRYPPNVKWEGGRLVALGDIKIGAPVFIREDNG</sequence>